<protein>
    <submittedName>
        <fullName evidence="1">Uncharacterized protein</fullName>
    </submittedName>
</protein>
<organism evidence="1 2">
    <name type="scientific">Pleurotus ostreatus (strain PC15)</name>
    <name type="common">Oyster mushroom</name>
    <dbReference type="NCBI Taxonomy" id="1137138"/>
    <lineage>
        <taxon>Eukaryota</taxon>
        <taxon>Fungi</taxon>
        <taxon>Dikarya</taxon>
        <taxon>Basidiomycota</taxon>
        <taxon>Agaricomycotina</taxon>
        <taxon>Agaricomycetes</taxon>
        <taxon>Agaricomycetidae</taxon>
        <taxon>Agaricales</taxon>
        <taxon>Pleurotineae</taxon>
        <taxon>Pleurotaceae</taxon>
        <taxon>Pleurotus</taxon>
    </lineage>
</organism>
<gene>
    <name evidence="1" type="ORF">PLEOSDRAFT_1085374</name>
</gene>
<name>A0A067NDJ9_PLEO1</name>
<dbReference type="AlphaFoldDB" id="A0A067NDJ9"/>
<dbReference type="HOGENOM" id="CLU_1409331_0_0_1"/>
<sequence length="193" mass="21394">MRAWYSPNTPRPVAWLAFVEVLVRNFGVLRPMDNVVIVDASVTPAGTLSSSIHVFRGQNGGDWILTITIDDDDDNLVSRRGFEHQVVPFNPQDYMEIDPFHNNIFKIIMLFFIYGGNKQNTISVSLVLLWAFARSGSEGKKARSGEVGTKIQMRLSMHWPDTAITLLTSDTRIASVEALRTAAATSAIRGGIV</sequence>
<dbReference type="Proteomes" id="UP000027073">
    <property type="component" value="Unassembled WGS sequence"/>
</dbReference>
<accession>A0A067NDJ9</accession>
<dbReference type="EMBL" id="KL198010">
    <property type="protein sequence ID" value="KDQ26113.1"/>
    <property type="molecule type" value="Genomic_DNA"/>
</dbReference>
<reference evidence="2" key="1">
    <citation type="journal article" date="2014" name="Proc. Natl. Acad. Sci. U.S.A.">
        <title>Extensive sampling of basidiomycete genomes demonstrates inadequacy of the white-rot/brown-rot paradigm for wood decay fungi.</title>
        <authorList>
            <person name="Riley R."/>
            <person name="Salamov A.A."/>
            <person name="Brown D.W."/>
            <person name="Nagy L.G."/>
            <person name="Floudas D."/>
            <person name="Held B.W."/>
            <person name="Levasseur A."/>
            <person name="Lombard V."/>
            <person name="Morin E."/>
            <person name="Otillar R."/>
            <person name="Lindquist E.A."/>
            <person name="Sun H."/>
            <person name="LaButti K.M."/>
            <person name="Schmutz J."/>
            <person name="Jabbour D."/>
            <person name="Luo H."/>
            <person name="Baker S.E."/>
            <person name="Pisabarro A.G."/>
            <person name="Walton J.D."/>
            <person name="Blanchette R.A."/>
            <person name="Henrissat B."/>
            <person name="Martin F."/>
            <person name="Cullen D."/>
            <person name="Hibbett D.S."/>
            <person name="Grigoriev I.V."/>
        </authorList>
    </citation>
    <scope>NUCLEOTIDE SEQUENCE [LARGE SCALE GENOMIC DNA]</scope>
    <source>
        <strain evidence="2">PC15</strain>
    </source>
</reference>
<dbReference type="InParanoid" id="A0A067NDJ9"/>
<proteinExistence type="predicted"/>
<evidence type="ECO:0000313" key="1">
    <source>
        <dbReference type="EMBL" id="KDQ26113.1"/>
    </source>
</evidence>
<dbReference type="VEuPathDB" id="FungiDB:PLEOSDRAFT_1085374"/>
<evidence type="ECO:0000313" key="2">
    <source>
        <dbReference type="Proteomes" id="UP000027073"/>
    </source>
</evidence>